<organism evidence="2 3">
    <name type="scientific">Streptomyces sannanensis</name>
    <dbReference type="NCBI Taxonomy" id="285536"/>
    <lineage>
        <taxon>Bacteria</taxon>
        <taxon>Bacillati</taxon>
        <taxon>Actinomycetota</taxon>
        <taxon>Actinomycetes</taxon>
        <taxon>Kitasatosporales</taxon>
        <taxon>Streptomycetaceae</taxon>
        <taxon>Streptomyces</taxon>
    </lineage>
</organism>
<evidence type="ECO:0000256" key="1">
    <source>
        <dbReference type="ARBA" id="ARBA00006479"/>
    </source>
</evidence>
<dbReference type="PANTHER" id="PTHR18964:SF149">
    <property type="entry name" value="BIFUNCTIONAL UDP-N-ACETYLGLUCOSAMINE 2-EPIMERASE_N-ACETYLMANNOSAMINE KINASE"/>
    <property type="match status" value="1"/>
</dbReference>
<dbReference type="SUPFAM" id="SSF53067">
    <property type="entry name" value="Actin-like ATPase domain"/>
    <property type="match status" value="1"/>
</dbReference>
<keyword evidence="3" id="KW-1185">Reference proteome</keyword>
<evidence type="ECO:0000313" key="3">
    <source>
        <dbReference type="Proteomes" id="UP001499990"/>
    </source>
</evidence>
<dbReference type="RefSeq" id="WP_345043554.1">
    <property type="nucleotide sequence ID" value="NZ_BAAAYL010000001.1"/>
</dbReference>
<dbReference type="Gene3D" id="3.30.420.40">
    <property type="match status" value="2"/>
</dbReference>
<accession>A0ABP6SKN2</accession>
<proteinExistence type="inferred from homology"/>
<dbReference type="EMBL" id="BAAAYL010000001">
    <property type="protein sequence ID" value="GAA3378954.1"/>
    <property type="molecule type" value="Genomic_DNA"/>
</dbReference>
<dbReference type="InterPro" id="IPR043129">
    <property type="entry name" value="ATPase_NBD"/>
</dbReference>
<sequence length="336" mass="35182">MIGCSWGGPARVTVRCAVRRPIFADAAHRVAAATDFGRRAGPTDLGALITGQLPGLECPLDIVNVANVAALAEYHALAEQRGSAPHTMAYIKADTGVGGGIITDGLIQAGSHGLAGEPGHVPLTLDGPECPCGGRGCLALYVGPEALAEAAGFADVLRRDGPKGIPSTTGSPALHLGVKRYDSTASLVWSDSFGVSCWSGSFGVSCWSGSFGVSCWSDSFGVSCLPGSFGELCSSGSLGDSCLSGSFGEPCLSGSLGESCRCDGSSPPPQHTQYPSWRHLTQWPLTNLFSQWLCTHFFSRCPSCHHVTQWPLTYLFSQCLGTHFFTQRPSCQVHLS</sequence>
<comment type="similarity">
    <text evidence="1">Belongs to the ROK (NagC/XylR) family.</text>
</comment>
<evidence type="ECO:0008006" key="4">
    <source>
        <dbReference type="Google" id="ProtNLM"/>
    </source>
</evidence>
<evidence type="ECO:0000313" key="2">
    <source>
        <dbReference type="EMBL" id="GAA3378954.1"/>
    </source>
</evidence>
<dbReference type="Pfam" id="PF00480">
    <property type="entry name" value="ROK"/>
    <property type="match status" value="1"/>
</dbReference>
<name>A0ABP6SKN2_9ACTN</name>
<gene>
    <name evidence="2" type="ORF">GCM10020367_60560</name>
</gene>
<protein>
    <recommendedName>
        <fullName evidence="4">ROK family protein</fullName>
    </recommendedName>
</protein>
<dbReference type="InterPro" id="IPR000600">
    <property type="entry name" value="ROK"/>
</dbReference>
<dbReference type="Proteomes" id="UP001499990">
    <property type="component" value="Unassembled WGS sequence"/>
</dbReference>
<reference evidence="3" key="1">
    <citation type="journal article" date="2019" name="Int. J. Syst. Evol. Microbiol.">
        <title>The Global Catalogue of Microorganisms (GCM) 10K type strain sequencing project: providing services to taxonomists for standard genome sequencing and annotation.</title>
        <authorList>
            <consortium name="The Broad Institute Genomics Platform"/>
            <consortium name="The Broad Institute Genome Sequencing Center for Infectious Disease"/>
            <person name="Wu L."/>
            <person name="Ma J."/>
        </authorList>
    </citation>
    <scope>NUCLEOTIDE SEQUENCE [LARGE SCALE GENOMIC DNA]</scope>
    <source>
        <strain evidence="3">JCM 9651</strain>
    </source>
</reference>
<comment type="caution">
    <text evidence="2">The sequence shown here is derived from an EMBL/GenBank/DDBJ whole genome shotgun (WGS) entry which is preliminary data.</text>
</comment>
<dbReference type="PANTHER" id="PTHR18964">
    <property type="entry name" value="ROK (REPRESSOR, ORF, KINASE) FAMILY"/>
    <property type="match status" value="1"/>
</dbReference>